<dbReference type="GO" id="GO:0016740">
    <property type="term" value="F:transferase activity"/>
    <property type="evidence" value="ECO:0007669"/>
    <property type="project" value="UniProtKB-KW"/>
</dbReference>
<organism evidence="1 2">
    <name type="scientific">Leptospira kirschneri serovar Pomona</name>
    <dbReference type="NCBI Taxonomy" id="561005"/>
    <lineage>
        <taxon>Bacteria</taxon>
        <taxon>Pseudomonadati</taxon>
        <taxon>Spirochaetota</taxon>
        <taxon>Spirochaetia</taxon>
        <taxon>Leptospirales</taxon>
        <taxon>Leptospiraceae</taxon>
        <taxon>Leptospira</taxon>
    </lineage>
</organism>
<dbReference type="RefSeq" id="WP_082292657.1">
    <property type="nucleotide sequence ID" value="NZ_MVIT01000036.1"/>
</dbReference>
<gene>
    <name evidence="1" type="ORF">B1J93_02315</name>
</gene>
<sequence length="491" mass="58070">MNLKKILNLTFKYINPKVKFWVKRLIYNFELKLNPNSGIIYFKLFNTYYQMKNSMKLNPSWEYFLKKTIEVDPDFFFSNRRMIFNVFLNDSNLELMEKYMQIFEDFQSAYLQKHDLENFDFRFASPYLFSSYNVNSYLDTFIKAMELGLKPKRKILVLIPENEKIANPYMLEMWQKYIRVIRNSKTIELLSNLRKYLQYDIDYSCSLNGKGMYIEHAKVIVQREWEKSNKKPLLELTNEDIKAGWDLLAENGIRKNSWFVSLHVRDSGYLLGKSGDKNDPNLYRNADIDSYAEAIKTIVSRGGYVVRVGDPKMKYMSDKIDGVFDYAHSNIRSNKMDIFLFTQCRFFIATNSGPLLVPCIFNVPVVYTNVLPTIQRPWTKNTLYTPKLLKSNKENRILTLKEILDSDIGKFYNTRQYNERYISIIDNTAHELNALILEMLNYLDGSLKYTDEDNASQERLGNLYLKYSKYGNNGRMGRDFLKKHFSGQLFI</sequence>
<name>A0A1T1E290_9LEPT</name>
<proteinExistence type="predicted"/>
<keyword evidence="1" id="KW-0808">Transferase</keyword>
<dbReference type="Proteomes" id="UP000191008">
    <property type="component" value="Unassembled WGS sequence"/>
</dbReference>
<protein>
    <submittedName>
        <fullName evidence="1">Glycosyltransferase, TIGR04372 family protein</fullName>
    </submittedName>
</protein>
<dbReference type="InterPro" id="IPR030808">
    <property type="entry name" value="Glycosyl_04372"/>
</dbReference>
<dbReference type="AlphaFoldDB" id="A0A1T1E290"/>
<evidence type="ECO:0000313" key="1">
    <source>
        <dbReference type="EMBL" id="OOV47033.1"/>
    </source>
</evidence>
<accession>A0A1T1E290</accession>
<reference evidence="1 2" key="1">
    <citation type="submission" date="2017-02" db="EMBL/GenBank/DDBJ databases">
        <title>Comparative genomic analysis of Brazilian Leptospira kirschneri strains of different serogroups.</title>
        <authorList>
            <person name="Moreno L.Z."/>
            <person name="Miraglia F."/>
            <person name="Kremer F.S."/>
            <person name="Eslabao M.R."/>
            <person name="Lilenbaum W."/>
            <person name="Dellagostin O.A."/>
            <person name="Moreno A.M."/>
        </authorList>
    </citation>
    <scope>NUCLEOTIDE SEQUENCE [LARGE SCALE GENOMIC DNA]</scope>
    <source>
        <strain evidence="1 2">M110/06</strain>
    </source>
</reference>
<dbReference type="NCBIfam" id="TIGR04372">
    <property type="entry name" value="glycosyl_04372"/>
    <property type="match status" value="1"/>
</dbReference>
<comment type="caution">
    <text evidence="1">The sequence shown here is derived from an EMBL/GenBank/DDBJ whole genome shotgun (WGS) entry which is preliminary data.</text>
</comment>
<dbReference type="EMBL" id="MVIT01000036">
    <property type="protein sequence ID" value="OOV47033.1"/>
    <property type="molecule type" value="Genomic_DNA"/>
</dbReference>
<evidence type="ECO:0000313" key="2">
    <source>
        <dbReference type="Proteomes" id="UP000191008"/>
    </source>
</evidence>